<comment type="caution">
    <text evidence="2">The sequence shown here is derived from an EMBL/GenBank/DDBJ whole genome shotgun (WGS) entry which is preliminary data.</text>
</comment>
<keyword evidence="3" id="KW-1185">Reference proteome</keyword>
<organism evidence="2 3">
    <name type="scientific">Protopolystoma xenopodis</name>
    <dbReference type="NCBI Taxonomy" id="117903"/>
    <lineage>
        <taxon>Eukaryota</taxon>
        <taxon>Metazoa</taxon>
        <taxon>Spiralia</taxon>
        <taxon>Lophotrochozoa</taxon>
        <taxon>Platyhelminthes</taxon>
        <taxon>Monogenea</taxon>
        <taxon>Polyopisthocotylea</taxon>
        <taxon>Polystomatidea</taxon>
        <taxon>Polystomatidae</taxon>
        <taxon>Protopolystoma</taxon>
    </lineage>
</organism>
<proteinExistence type="predicted"/>
<protein>
    <submittedName>
        <fullName evidence="2">Uncharacterized protein</fullName>
    </submittedName>
</protein>
<feature type="region of interest" description="Disordered" evidence="1">
    <location>
        <begin position="51"/>
        <end position="80"/>
    </location>
</feature>
<name>A0A448X2K8_9PLAT</name>
<evidence type="ECO:0000256" key="1">
    <source>
        <dbReference type="SAM" id="MobiDB-lite"/>
    </source>
</evidence>
<evidence type="ECO:0000313" key="3">
    <source>
        <dbReference type="Proteomes" id="UP000784294"/>
    </source>
</evidence>
<sequence length="111" mass="12343">MVIFVKISNIDTMQERYQADIILKAKWREPQLDATWNQSYLPAGDFGVGPYSDGHSESQFAGSGEARQSDKFSAPWPPDSGKLIRQPVSEVTSLLVSFIGVPMTSLFRMTS</sequence>
<evidence type="ECO:0000313" key="2">
    <source>
        <dbReference type="EMBL" id="VEL26329.1"/>
    </source>
</evidence>
<gene>
    <name evidence="2" type="ORF">PXEA_LOCUS19769</name>
</gene>
<dbReference type="OrthoDB" id="189655at2759"/>
<reference evidence="2" key="1">
    <citation type="submission" date="2018-11" db="EMBL/GenBank/DDBJ databases">
        <authorList>
            <consortium name="Pathogen Informatics"/>
        </authorList>
    </citation>
    <scope>NUCLEOTIDE SEQUENCE</scope>
</reference>
<dbReference type="EMBL" id="CAAALY010079557">
    <property type="protein sequence ID" value="VEL26329.1"/>
    <property type="molecule type" value="Genomic_DNA"/>
</dbReference>
<dbReference type="AlphaFoldDB" id="A0A448X2K8"/>
<dbReference type="Proteomes" id="UP000784294">
    <property type="component" value="Unassembled WGS sequence"/>
</dbReference>
<accession>A0A448X2K8</accession>